<dbReference type="EMBL" id="KQ030531">
    <property type="protein sequence ID" value="KJZ73856.1"/>
    <property type="molecule type" value="Genomic_DNA"/>
</dbReference>
<evidence type="ECO:0000313" key="2">
    <source>
        <dbReference type="EMBL" id="KJZ73856.1"/>
    </source>
</evidence>
<dbReference type="Proteomes" id="UP000054481">
    <property type="component" value="Unassembled WGS sequence"/>
</dbReference>
<sequence>MKLSPVLVLAFGVCVSTHPLRHVQGRSLTDTLGGAGTSTYMRTATDKPAAQEKRGETLSTSVGTTNLKRAVAAPDRKRKGINDLAFLQNLISKQSKKDNKKLDELTQKIKGLPDKDRQAIIKLLYLIPL</sequence>
<protein>
    <submittedName>
        <fullName evidence="2">Uncharacterized protein</fullName>
    </submittedName>
</protein>
<dbReference type="AlphaFoldDB" id="A0A0F7ZIM6"/>
<name>A0A0F7ZIM6_9HYPO</name>
<gene>
    <name evidence="2" type="ORF">HIM_06749</name>
</gene>
<reference evidence="2 3" key="1">
    <citation type="journal article" date="2014" name="Genome Biol. Evol.">
        <title>Comparative genomics and transcriptomics analyses reveal divergent lifestyle features of nematode endoparasitic fungus Hirsutella minnesotensis.</title>
        <authorList>
            <person name="Lai Y."/>
            <person name="Liu K."/>
            <person name="Zhang X."/>
            <person name="Zhang X."/>
            <person name="Li K."/>
            <person name="Wang N."/>
            <person name="Shu C."/>
            <person name="Wu Y."/>
            <person name="Wang C."/>
            <person name="Bushley K.E."/>
            <person name="Xiang M."/>
            <person name="Liu X."/>
        </authorList>
    </citation>
    <scope>NUCLEOTIDE SEQUENCE [LARGE SCALE GENOMIC DNA]</scope>
    <source>
        <strain evidence="2 3">3608</strain>
    </source>
</reference>
<proteinExistence type="predicted"/>
<evidence type="ECO:0000256" key="1">
    <source>
        <dbReference type="SAM" id="MobiDB-lite"/>
    </source>
</evidence>
<evidence type="ECO:0000313" key="3">
    <source>
        <dbReference type="Proteomes" id="UP000054481"/>
    </source>
</evidence>
<keyword evidence="3" id="KW-1185">Reference proteome</keyword>
<accession>A0A0F7ZIM6</accession>
<feature type="region of interest" description="Disordered" evidence="1">
    <location>
        <begin position="43"/>
        <end position="62"/>
    </location>
</feature>
<organism evidence="2 3">
    <name type="scientific">Hirsutella minnesotensis 3608</name>
    <dbReference type="NCBI Taxonomy" id="1043627"/>
    <lineage>
        <taxon>Eukaryota</taxon>
        <taxon>Fungi</taxon>
        <taxon>Dikarya</taxon>
        <taxon>Ascomycota</taxon>
        <taxon>Pezizomycotina</taxon>
        <taxon>Sordariomycetes</taxon>
        <taxon>Hypocreomycetidae</taxon>
        <taxon>Hypocreales</taxon>
        <taxon>Ophiocordycipitaceae</taxon>
        <taxon>Hirsutella</taxon>
    </lineage>
</organism>